<dbReference type="KEGG" id="mdb:OVN18_07670"/>
<feature type="signal peptide" evidence="3">
    <location>
        <begin position="1"/>
        <end position="25"/>
    </location>
</feature>
<feature type="compositionally biased region" description="Low complexity" evidence="1">
    <location>
        <begin position="30"/>
        <end position="42"/>
    </location>
</feature>
<feature type="chain" id="PRO_5039315725" description="DUF2946 domain-containing protein" evidence="3">
    <location>
        <begin position="26"/>
        <end position="134"/>
    </location>
</feature>
<evidence type="ECO:0000256" key="2">
    <source>
        <dbReference type="SAM" id="Phobius"/>
    </source>
</evidence>
<evidence type="ECO:0000256" key="1">
    <source>
        <dbReference type="SAM" id="MobiDB-lite"/>
    </source>
</evidence>
<feature type="transmembrane region" description="Helical" evidence="2">
    <location>
        <begin position="77"/>
        <end position="99"/>
    </location>
</feature>
<protein>
    <recommendedName>
        <fullName evidence="6">DUF2946 domain-containing protein</fullName>
    </recommendedName>
</protein>
<dbReference type="EMBL" id="CP113089">
    <property type="protein sequence ID" value="WAB80453.1"/>
    <property type="molecule type" value="Genomic_DNA"/>
</dbReference>
<keyword evidence="2" id="KW-0472">Membrane</keyword>
<proteinExistence type="predicted"/>
<evidence type="ECO:0008006" key="6">
    <source>
        <dbReference type="Google" id="ProtNLM"/>
    </source>
</evidence>
<organism evidence="4 5">
    <name type="scientific">Microcella daejeonensis</name>
    <dbReference type="NCBI Taxonomy" id="2994971"/>
    <lineage>
        <taxon>Bacteria</taxon>
        <taxon>Bacillati</taxon>
        <taxon>Actinomycetota</taxon>
        <taxon>Actinomycetes</taxon>
        <taxon>Micrococcales</taxon>
        <taxon>Microbacteriaceae</taxon>
        <taxon>Microcella</taxon>
    </lineage>
</organism>
<accession>A0A9E8S7S7</accession>
<keyword evidence="3" id="KW-0732">Signal</keyword>
<keyword evidence="2" id="KW-0812">Transmembrane</keyword>
<name>A0A9E8S7S7_9MICO</name>
<keyword evidence="2" id="KW-1133">Transmembrane helix</keyword>
<feature type="region of interest" description="Disordered" evidence="1">
    <location>
        <begin position="30"/>
        <end position="66"/>
    </location>
</feature>
<evidence type="ECO:0000313" key="4">
    <source>
        <dbReference type="EMBL" id="WAB80453.1"/>
    </source>
</evidence>
<keyword evidence="5" id="KW-1185">Reference proteome</keyword>
<dbReference type="Proteomes" id="UP001164706">
    <property type="component" value="Chromosome"/>
</dbReference>
<sequence>MVMRLAHLLLIAALAIVGISMSAHSATPGGHSATASSAATVHALDESHEHSPAAGVAPSPDSQEAPCADCAEDHSGLLMACAFLALLLVVSFAFPLAAIRFGLTPPHAAPMVEPTRGTVIARPPDLAELCISRQ</sequence>
<reference evidence="4" key="1">
    <citation type="submission" date="2022-11" db="EMBL/GenBank/DDBJ databases">
        <title>Description of Microcella daejonensis nov. sp, isolated from riverside soil.</title>
        <authorList>
            <person name="Molina K.M."/>
            <person name="Kim S.B."/>
        </authorList>
    </citation>
    <scope>NUCLEOTIDE SEQUENCE</scope>
    <source>
        <strain evidence="4">MMS21-STM12</strain>
    </source>
</reference>
<dbReference type="AlphaFoldDB" id="A0A9E8S7S7"/>
<dbReference type="RefSeq" id="WP_267780118.1">
    <property type="nucleotide sequence ID" value="NZ_CP113089.1"/>
</dbReference>
<evidence type="ECO:0000256" key="3">
    <source>
        <dbReference type="SAM" id="SignalP"/>
    </source>
</evidence>
<evidence type="ECO:0000313" key="5">
    <source>
        <dbReference type="Proteomes" id="UP001164706"/>
    </source>
</evidence>
<gene>
    <name evidence="4" type="ORF">OVN18_07670</name>
</gene>